<evidence type="ECO:0000256" key="3">
    <source>
        <dbReference type="ARBA" id="ARBA00022692"/>
    </source>
</evidence>
<sequence length="175" mass="19735">MEILYCTLFLSALTAVVIIDAFFLGIVVKPAYFFDARYFIPITGMVLGNSLNHNIVGLSTYFKSLTEKKELYFFLLTNTKDNKFCLRPFITEAIMRGLNPMVANMTVVGLISIPGMMTGQLLGGIDPVAAVKYQIMIMLAMFTGSTLNLFLSILFSNRFIFDKYQRLKKEVIKHG</sequence>
<dbReference type="Proteomes" id="UP000019402">
    <property type="component" value="Unassembled WGS sequence"/>
</dbReference>
<feature type="transmembrane region" description="Helical" evidence="6">
    <location>
        <begin position="7"/>
        <end position="32"/>
    </location>
</feature>
<evidence type="ECO:0000256" key="2">
    <source>
        <dbReference type="ARBA" id="ARBA00005268"/>
    </source>
</evidence>
<evidence type="ECO:0000313" key="8">
    <source>
        <dbReference type="Proteomes" id="UP000019402"/>
    </source>
</evidence>
<keyword evidence="3 6" id="KW-0812">Transmembrane</keyword>
<organism evidence="7 8">
    <name type="scientific">Saccharicrinis fermentans DSM 9555 = JCM 21142</name>
    <dbReference type="NCBI Taxonomy" id="869213"/>
    <lineage>
        <taxon>Bacteria</taxon>
        <taxon>Pseudomonadati</taxon>
        <taxon>Bacteroidota</taxon>
        <taxon>Bacteroidia</taxon>
        <taxon>Marinilabiliales</taxon>
        <taxon>Marinilabiliaceae</taxon>
        <taxon>Saccharicrinis</taxon>
    </lineage>
</organism>
<comment type="similarity">
    <text evidence="2">Belongs to the UPF0014 family.</text>
</comment>
<evidence type="ECO:0000313" key="7">
    <source>
        <dbReference type="EMBL" id="GAF03894.1"/>
    </source>
</evidence>
<reference evidence="7 8" key="1">
    <citation type="journal article" date="2014" name="Genome Announc.">
        <title>Draft Genome Sequence of Cytophaga fermentans JCM 21142T, a Facultative Anaerobe Isolated from Marine Mud.</title>
        <authorList>
            <person name="Starns D."/>
            <person name="Oshima K."/>
            <person name="Suda W."/>
            <person name="Iino T."/>
            <person name="Yuki M."/>
            <person name="Inoue J."/>
            <person name="Kitamura K."/>
            <person name="Iida T."/>
            <person name="Darby A."/>
            <person name="Hattori M."/>
            <person name="Ohkuma M."/>
        </authorList>
    </citation>
    <scope>NUCLEOTIDE SEQUENCE [LARGE SCALE GENOMIC DNA]</scope>
    <source>
        <strain evidence="7 8">JCM 21142</strain>
    </source>
</reference>
<dbReference type="EMBL" id="BAMD01000033">
    <property type="protein sequence ID" value="GAF03894.1"/>
    <property type="molecule type" value="Genomic_DNA"/>
</dbReference>
<dbReference type="PANTHER" id="PTHR30028">
    <property type="entry name" value="UPF0014 INNER MEMBRANE PROTEIN YBBM-RELATED"/>
    <property type="match status" value="1"/>
</dbReference>
<dbReference type="PANTHER" id="PTHR30028:SF0">
    <property type="entry name" value="PROTEIN ALUMINUM SENSITIVE 3"/>
    <property type="match status" value="1"/>
</dbReference>
<feature type="transmembrane region" description="Helical" evidence="6">
    <location>
        <begin position="102"/>
        <end position="123"/>
    </location>
</feature>
<feature type="transmembrane region" description="Helical" evidence="6">
    <location>
        <begin position="38"/>
        <end position="62"/>
    </location>
</feature>
<comment type="subcellular location">
    <subcellularLocation>
        <location evidence="1">Membrane</location>
        <topology evidence="1">Multi-pass membrane protein</topology>
    </subcellularLocation>
</comment>
<keyword evidence="5 6" id="KW-0472">Membrane</keyword>
<dbReference type="InterPro" id="IPR005226">
    <property type="entry name" value="UPF0014_fam"/>
</dbReference>
<dbReference type="eggNOG" id="COG0390">
    <property type="taxonomic scope" value="Bacteria"/>
</dbReference>
<keyword evidence="8" id="KW-1185">Reference proteome</keyword>
<evidence type="ECO:0000256" key="4">
    <source>
        <dbReference type="ARBA" id="ARBA00022989"/>
    </source>
</evidence>
<keyword evidence="4 6" id="KW-1133">Transmembrane helix</keyword>
<gene>
    <name evidence="7" type="ORF">JCM21142_72582</name>
</gene>
<dbReference type="AlphaFoldDB" id="W7YN89"/>
<evidence type="ECO:0000256" key="5">
    <source>
        <dbReference type="ARBA" id="ARBA00023136"/>
    </source>
</evidence>
<dbReference type="GO" id="GO:0005886">
    <property type="term" value="C:plasma membrane"/>
    <property type="evidence" value="ECO:0007669"/>
    <property type="project" value="TreeGrafter"/>
</dbReference>
<protein>
    <submittedName>
        <fullName evidence="7">Uncharacterized protein</fullName>
    </submittedName>
</protein>
<dbReference type="STRING" id="869213.GCA_000517085_02243"/>
<accession>W7YN89</accession>
<evidence type="ECO:0000256" key="6">
    <source>
        <dbReference type="SAM" id="Phobius"/>
    </source>
</evidence>
<feature type="transmembrane region" description="Helical" evidence="6">
    <location>
        <begin position="135"/>
        <end position="160"/>
    </location>
</feature>
<name>W7YN89_9BACT</name>
<comment type="caution">
    <text evidence="7">The sequence shown here is derived from an EMBL/GenBank/DDBJ whole genome shotgun (WGS) entry which is preliminary data.</text>
</comment>
<proteinExistence type="inferred from homology"/>
<dbReference type="Pfam" id="PF03649">
    <property type="entry name" value="UPF0014"/>
    <property type="match status" value="1"/>
</dbReference>
<evidence type="ECO:0000256" key="1">
    <source>
        <dbReference type="ARBA" id="ARBA00004141"/>
    </source>
</evidence>